<feature type="compositionally biased region" description="Basic and acidic residues" evidence="5">
    <location>
        <begin position="200"/>
        <end position="216"/>
    </location>
</feature>
<feature type="domain" description="OmpA-like" evidence="7">
    <location>
        <begin position="268"/>
        <end position="383"/>
    </location>
</feature>
<dbReference type="CDD" id="cd07185">
    <property type="entry name" value="OmpA_C-like"/>
    <property type="match status" value="1"/>
</dbReference>
<evidence type="ECO:0000256" key="4">
    <source>
        <dbReference type="PROSITE-ProRule" id="PRU00473"/>
    </source>
</evidence>
<dbReference type="PRINTS" id="PR01021">
    <property type="entry name" value="OMPADOMAIN"/>
</dbReference>
<dbReference type="Gene3D" id="3.30.1330.60">
    <property type="entry name" value="OmpA-like domain"/>
    <property type="match status" value="1"/>
</dbReference>
<evidence type="ECO:0000313" key="9">
    <source>
        <dbReference type="Proteomes" id="UP000663124"/>
    </source>
</evidence>
<dbReference type="InterPro" id="IPR050330">
    <property type="entry name" value="Bact_OuterMem_StrucFunc"/>
</dbReference>
<dbReference type="InterPro" id="IPR006664">
    <property type="entry name" value="OMP_bac"/>
</dbReference>
<dbReference type="PRINTS" id="PR01023">
    <property type="entry name" value="NAFLGMOTY"/>
</dbReference>
<evidence type="ECO:0000256" key="2">
    <source>
        <dbReference type="ARBA" id="ARBA00023136"/>
    </source>
</evidence>
<feature type="transmembrane region" description="Helical" evidence="6">
    <location>
        <begin position="156"/>
        <end position="176"/>
    </location>
</feature>
<dbReference type="AlphaFoldDB" id="A0AAQ0B0T2"/>
<evidence type="ECO:0000256" key="1">
    <source>
        <dbReference type="ARBA" id="ARBA00004442"/>
    </source>
</evidence>
<protein>
    <submittedName>
        <fullName evidence="8">OmpA family protein</fullName>
    </submittedName>
</protein>
<evidence type="ECO:0000259" key="7">
    <source>
        <dbReference type="PROSITE" id="PS51123"/>
    </source>
</evidence>
<keyword evidence="3" id="KW-0998">Cell outer membrane</keyword>
<dbReference type="Pfam" id="PF00691">
    <property type="entry name" value="OmpA"/>
    <property type="match status" value="1"/>
</dbReference>
<dbReference type="PANTHER" id="PTHR30329:SF21">
    <property type="entry name" value="LIPOPROTEIN YIAD-RELATED"/>
    <property type="match status" value="1"/>
</dbReference>
<name>A0AAQ0B0T2_LEPIR</name>
<comment type="subcellular location">
    <subcellularLocation>
        <location evidence="1">Cell outer membrane</location>
    </subcellularLocation>
</comment>
<evidence type="ECO:0000256" key="5">
    <source>
        <dbReference type="SAM" id="MobiDB-lite"/>
    </source>
</evidence>
<sequence length="383" mass="44165">MAKKENYYITIKGRKYDRKLIQLAEEFTSGKRDGKISINDAKRLLKIVKDNNAYTDIEKHTIEYIRENYKFTEKSDEWFRSEIRKWAAKKVQEAKKKSDVESILVDDSEAPEINFPSSWGEDKTEVVEITQTSTIGWRENSNFSSATSHSKKNKKIIPTLIFLSGFLILVGLVYFFRTLFYKEDLEQVVKTNSKIVSNSKEKQSDVSIEKAESTKEVRKKNVRSKKEESEIPKNALTILKPQTGKKLESKSLFSSLTNQNSTEEFSSNPQFREIESNVIRFEKNSIQIHKESRPSLNRLARWMKQDSSIRVKVIGHTSLEGSEDANQKVSLLRAQTVRNYIAGNGISKDRFEIIPKGASVPIGDNSKEEGKEMNRRVELRIYN</sequence>
<dbReference type="SUPFAM" id="SSF103088">
    <property type="entry name" value="OmpA-like"/>
    <property type="match status" value="1"/>
</dbReference>
<dbReference type="PANTHER" id="PTHR30329">
    <property type="entry name" value="STATOR ELEMENT OF FLAGELLAR MOTOR COMPLEX"/>
    <property type="match status" value="1"/>
</dbReference>
<evidence type="ECO:0000256" key="6">
    <source>
        <dbReference type="SAM" id="Phobius"/>
    </source>
</evidence>
<keyword evidence="6" id="KW-1133">Transmembrane helix</keyword>
<keyword evidence="6" id="KW-0812">Transmembrane</keyword>
<keyword evidence="2 4" id="KW-0472">Membrane</keyword>
<dbReference type="InterPro" id="IPR036737">
    <property type="entry name" value="OmpA-like_sf"/>
</dbReference>
<dbReference type="GO" id="GO:0009279">
    <property type="term" value="C:cell outer membrane"/>
    <property type="evidence" value="ECO:0007669"/>
    <property type="project" value="UniProtKB-SubCell"/>
</dbReference>
<dbReference type="InterPro" id="IPR006665">
    <property type="entry name" value="OmpA-like"/>
</dbReference>
<feature type="region of interest" description="Disordered" evidence="5">
    <location>
        <begin position="200"/>
        <end position="228"/>
    </location>
</feature>
<gene>
    <name evidence="8" type="ORF">Lepto782_21870</name>
</gene>
<dbReference type="PROSITE" id="PS51123">
    <property type="entry name" value="OMPA_2"/>
    <property type="match status" value="1"/>
</dbReference>
<dbReference type="EMBL" id="CP043885">
    <property type="protein sequence ID" value="QOI44858.1"/>
    <property type="molecule type" value="Genomic_DNA"/>
</dbReference>
<evidence type="ECO:0000313" key="8">
    <source>
        <dbReference type="EMBL" id="QOI44858.1"/>
    </source>
</evidence>
<accession>A0AAQ0B0T2</accession>
<dbReference type="Proteomes" id="UP000663124">
    <property type="component" value="Chromosome 2"/>
</dbReference>
<evidence type="ECO:0000256" key="3">
    <source>
        <dbReference type="ARBA" id="ARBA00023237"/>
    </source>
</evidence>
<proteinExistence type="predicted"/>
<organism evidence="8 9">
    <name type="scientific">Leptospira interrogans serovar Canicola</name>
    <dbReference type="NCBI Taxonomy" id="211880"/>
    <lineage>
        <taxon>Bacteria</taxon>
        <taxon>Pseudomonadati</taxon>
        <taxon>Spirochaetota</taxon>
        <taxon>Spirochaetia</taxon>
        <taxon>Leptospirales</taxon>
        <taxon>Leptospiraceae</taxon>
        <taxon>Leptospira</taxon>
    </lineage>
</organism>
<dbReference type="RefSeq" id="WP_061226286.1">
    <property type="nucleotide sequence ID" value="NZ_CP043885.1"/>
</dbReference>
<reference evidence="8" key="1">
    <citation type="submission" date="2019-09" db="EMBL/GenBank/DDBJ databases">
        <title>Comparative Genomics of Leptospira interrogans Reveals Genome Plasticity - A Common Adaptive Strategy for Survival in Various Hosts.</title>
        <authorList>
            <person name="Ramli S.R."/>
            <person name="Bunk B."/>
            <person name="Goris M."/>
            <person name="Bhuju S."/>
            <person name="Jarek M."/>
            <person name="Sproer C."/>
            <person name="Mustakim S."/>
            <person name="Strommenger B."/>
            <person name="Pessler F."/>
        </authorList>
    </citation>
    <scope>NUCLEOTIDE SEQUENCE</scope>
    <source>
        <strain evidence="8">782</strain>
    </source>
</reference>